<dbReference type="Gene3D" id="3.90.550.10">
    <property type="entry name" value="Spore Coat Polysaccharide Biosynthesis Protein SpsA, Chain A"/>
    <property type="match status" value="1"/>
</dbReference>
<feature type="domain" description="Glycosyltransferase 2-like" evidence="2">
    <location>
        <begin position="5"/>
        <end position="132"/>
    </location>
</feature>
<organism evidence="3 4">
    <name type="scientific">Spirosoma aureum</name>
    <dbReference type="NCBI Taxonomy" id="2692134"/>
    <lineage>
        <taxon>Bacteria</taxon>
        <taxon>Pseudomonadati</taxon>
        <taxon>Bacteroidota</taxon>
        <taxon>Cytophagia</taxon>
        <taxon>Cytophagales</taxon>
        <taxon>Cytophagaceae</taxon>
        <taxon>Spirosoma</taxon>
    </lineage>
</organism>
<gene>
    <name evidence="3" type="ORF">G8759_30945</name>
</gene>
<sequence length="326" mass="37469">MLDLSIIIVNYKTPKLILNCLASIHTYTEGIDFEVIVVDNQSGDDSQAVILAQYPTVRWFDMGYNAGFARANNYGIKQAKARTVLLLNSDTLLTDNVLARCVDVLNKQPDVAAVSVLQRGADGQLRPNLYTTFGQMRRAFYILPAGAFFQKWLQRLVPDPQYSDPNQVEWLSGAFLMTRPSTIAQAGGLDESFFMYGEDVEWGYRLGKQGRLLLLRDASFIHLEYGSSEDKQQHVVTHINRFKPQIQVSQLLWVRKQYGIGAYLVLILHYLLMIPIVYAWKIAVNLRDRRLPWADLENQRAFTQQVGIFLRFFWKTLFNRPGFYKV</sequence>
<dbReference type="GO" id="GO:0016740">
    <property type="term" value="F:transferase activity"/>
    <property type="evidence" value="ECO:0007669"/>
    <property type="project" value="UniProtKB-KW"/>
</dbReference>
<dbReference type="PANTHER" id="PTHR43179">
    <property type="entry name" value="RHAMNOSYLTRANSFERASE WBBL"/>
    <property type="match status" value="1"/>
</dbReference>
<keyword evidence="1" id="KW-0472">Membrane</keyword>
<dbReference type="InterPro" id="IPR029044">
    <property type="entry name" value="Nucleotide-diphossugar_trans"/>
</dbReference>
<keyword evidence="1" id="KW-1133">Transmembrane helix</keyword>
<dbReference type="SUPFAM" id="SSF53448">
    <property type="entry name" value="Nucleotide-diphospho-sugar transferases"/>
    <property type="match status" value="1"/>
</dbReference>
<accession>A0A6G9B0B6</accession>
<dbReference type="PANTHER" id="PTHR43179:SF7">
    <property type="entry name" value="RHAMNOSYLTRANSFERASE WBBL"/>
    <property type="match status" value="1"/>
</dbReference>
<dbReference type="AlphaFoldDB" id="A0A6G9B0B6"/>
<reference evidence="3 4" key="1">
    <citation type="submission" date="2020-03" db="EMBL/GenBank/DDBJ databases">
        <authorList>
            <person name="Kim M.K."/>
        </authorList>
    </citation>
    <scope>NUCLEOTIDE SEQUENCE [LARGE SCALE GENOMIC DNA]</scope>
    <source>
        <strain evidence="3 4">BT328</strain>
    </source>
</reference>
<evidence type="ECO:0000256" key="1">
    <source>
        <dbReference type="SAM" id="Phobius"/>
    </source>
</evidence>
<evidence type="ECO:0000259" key="2">
    <source>
        <dbReference type="Pfam" id="PF00535"/>
    </source>
</evidence>
<dbReference type="InterPro" id="IPR001173">
    <property type="entry name" value="Glyco_trans_2-like"/>
</dbReference>
<dbReference type="Proteomes" id="UP000501802">
    <property type="component" value="Chromosome"/>
</dbReference>
<dbReference type="CDD" id="cd04186">
    <property type="entry name" value="GT_2_like_c"/>
    <property type="match status" value="1"/>
</dbReference>
<evidence type="ECO:0000313" key="4">
    <source>
        <dbReference type="Proteomes" id="UP000501802"/>
    </source>
</evidence>
<dbReference type="EMBL" id="CP050063">
    <property type="protein sequence ID" value="QIP18028.1"/>
    <property type="molecule type" value="Genomic_DNA"/>
</dbReference>
<keyword evidence="3" id="KW-0808">Transferase</keyword>
<dbReference type="Pfam" id="PF00535">
    <property type="entry name" value="Glycos_transf_2"/>
    <property type="match status" value="1"/>
</dbReference>
<evidence type="ECO:0000313" key="3">
    <source>
        <dbReference type="EMBL" id="QIP18028.1"/>
    </source>
</evidence>
<name>A0A6G9B0B6_9BACT</name>
<keyword evidence="1" id="KW-0812">Transmembrane</keyword>
<feature type="transmembrane region" description="Helical" evidence="1">
    <location>
        <begin position="260"/>
        <end position="280"/>
    </location>
</feature>
<protein>
    <submittedName>
        <fullName evidence="3">Glycosyltransferase family 2 protein</fullName>
    </submittedName>
</protein>
<proteinExistence type="predicted"/>
<keyword evidence="4" id="KW-1185">Reference proteome</keyword>
<dbReference type="KEGG" id="spib:G8759_30945"/>